<gene>
    <name evidence="1" type="ORF">GCK32_020715</name>
</gene>
<protein>
    <submittedName>
        <fullName evidence="1">Uncharacterized protein</fullName>
    </submittedName>
</protein>
<dbReference type="EMBL" id="WIXE01008242">
    <property type="protein sequence ID" value="KAK5979561.1"/>
    <property type="molecule type" value="Genomic_DNA"/>
</dbReference>
<reference evidence="1 2" key="1">
    <citation type="submission" date="2019-10" db="EMBL/GenBank/DDBJ databases">
        <title>Assembly and Annotation for the nematode Trichostrongylus colubriformis.</title>
        <authorList>
            <person name="Martin J."/>
        </authorList>
    </citation>
    <scope>NUCLEOTIDE SEQUENCE [LARGE SCALE GENOMIC DNA]</scope>
    <source>
        <strain evidence="1">G859</strain>
        <tissue evidence="1">Whole worm</tissue>
    </source>
</reference>
<keyword evidence="2" id="KW-1185">Reference proteome</keyword>
<dbReference type="Proteomes" id="UP001331761">
    <property type="component" value="Unassembled WGS sequence"/>
</dbReference>
<dbReference type="AlphaFoldDB" id="A0AAN8IN26"/>
<name>A0AAN8IN26_TRICO</name>
<evidence type="ECO:0000313" key="2">
    <source>
        <dbReference type="Proteomes" id="UP001331761"/>
    </source>
</evidence>
<evidence type="ECO:0000313" key="1">
    <source>
        <dbReference type="EMBL" id="KAK5979561.1"/>
    </source>
</evidence>
<feature type="non-terminal residue" evidence="1">
    <location>
        <position position="115"/>
    </location>
</feature>
<accession>A0AAN8IN26</accession>
<organism evidence="1 2">
    <name type="scientific">Trichostrongylus colubriformis</name>
    <name type="common">Black scour worm</name>
    <dbReference type="NCBI Taxonomy" id="6319"/>
    <lineage>
        <taxon>Eukaryota</taxon>
        <taxon>Metazoa</taxon>
        <taxon>Ecdysozoa</taxon>
        <taxon>Nematoda</taxon>
        <taxon>Chromadorea</taxon>
        <taxon>Rhabditida</taxon>
        <taxon>Rhabditina</taxon>
        <taxon>Rhabditomorpha</taxon>
        <taxon>Strongyloidea</taxon>
        <taxon>Trichostrongylidae</taxon>
        <taxon>Trichostrongylus</taxon>
    </lineage>
</organism>
<sequence>MPLECILWSPASKYDFQTVDQIKEKNIRRRIRIPAAFAKALNGTTTSLLVWEWAEAVGLNKSVELSKQYVEATEEMTDNLGVFAAFNTSNQTNQTFSAPKGVRYLPLKEMYLTPD</sequence>
<proteinExistence type="predicted"/>
<comment type="caution">
    <text evidence="1">The sequence shown here is derived from an EMBL/GenBank/DDBJ whole genome shotgun (WGS) entry which is preliminary data.</text>
</comment>